<accession>A0A066WD16</accession>
<name>A0A066WD16_TILAU</name>
<feature type="region of interest" description="Disordered" evidence="1">
    <location>
        <begin position="1"/>
        <end position="23"/>
    </location>
</feature>
<gene>
    <name evidence="2" type="ORF">K437DRAFT_261963</name>
</gene>
<reference evidence="2 3" key="1">
    <citation type="submission" date="2014-05" db="EMBL/GenBank/DDBJ databases">
        <title>Draft genome sequence of a rare smut relative, Tilletiaria anomala UBC 951.</title>
        <authorList>
            <consortium name="DOE Joint Genome Institute"/>
            <person name="Toome M."/>
            <person name="Kuo A."/>
            <person name="Henrissat B."/>
            <person name="Lipzen A."/>
            <person name="Tritt A."/>
            <person name="Yoshinaga Y."/>
            <person name="Zane M."/>
            <person name="Barry K."/>
            <person name="Grigoriev I.V."/>
            <person name="Spatafora J.W."/>
            <person name="Aimea M.C."/>
        </authorList>
    </citation>
    <scope>NUCLEOTIDE SEQUENCE [LARGE SCALE GENOMIC DNA]</scope>
    <source>
        <strain evidence="2 3">UBC 951</strain>
    </source>
</reference>
<sequence length="158" mass="16929">MPRCPSVRRWASSSSSSSSGSSDSLWAISSVVFFGSLFVYLTSPSVKGHAKGHTPTPHKTETFDANDETLHDLKKTEDQSDTHLESNNFLTTAAHSPNSTEAPTQKTEDAPTTSDATTLKTGVANAKDSDHISDPQNVVAAAATEKHDKEVDRKGNDE</sequence>
<dbReference type="InParanoid" id="A0A066WD16"/>
<comment type="caution">
    <text evidence="2">The sequence shown here is derived from an EMBL/GenBank/DDBJ whole genome shotgun (WGS) entry which is preliminary data.</text>
</comment>
<feature type="region of interest" description="Disordered" evidence="1">
    <location>
        <begin position="46"/>
        <end position="158"/>
    </location>
</feature>
<dbReference type="HOGENOM" id="CLU_1670611_0_0_1"/>
<proteinExistence type="predicted"/>
<feature type="compositionally biased region" description="Basic and acidic residues" evidence="1">
    <location>
        <begin position="58"/>
        <end position="84"/>
    </location>
</feature>
<dbReference type="AlphaFoldDB" id="A0A066WD16"/>
<evidence type="ECO:0000313" key="2">
    <source>
        <dbReference type="EMBL" id="KDN50413.1"/>
    </source>
</evidence>
<evidence type="ECO:0000313" key="3">
    <source>
        <dbReference type="Proteomes" id="UP000027361"/>
    </source>
</evidence>
<dbReference type="RefSeq" id="XP_013244538.1">
    <property type="nucleotide sequence ID" value="XM_013389084.1"/>
</dbReference>
<dbReference type="Proteomes" id="UP000027361">
    <property type="component" value="Unassembled WGS sequence"/>
</dbReference>
<feature type="compositionally biased region" description="Polar residues" evidence="1">
    <location>
        <begin position="85"/>
        <end position="120"/>
    </location>
</feature>
<dbReference type="EMBL" id="JMSN01000019">
    <property type="protein sequence ID" value="KDN50413.1"/>
    <property type="molecule type" value="Genomic_DNA"/>
</dbReference>
<dbReference type="GeneID" id="25265609"/>
<evidence type="ECO:0000256" key="1">
    <source>
        <dbReference type="SAM" id="MobiDB-lite"/>
    </source>
</evidence>
<keyword evidence="3" id="KW-1185">Reference proteome</keyword>
<organism evidence="2 3">
    <name type="scientific">Tilletiaria anomala (strain ATCC 24038 / CBS 436.72 / UBC 951)</name>
    <dbReference type="NCBI Taxonomy" id="1037660"/>
    <lineage>
        <taxon>Eukaryota</taxon>
        <taxon>Fungi</taxon>
        <taxon>Dikarya</taxon>
        <taxon>Basidiomycota</taxon>
        <taxon>Ustilaginomycotina</taxon>
        <taxon>Exobasidiomycetes</taxon>
        <taxon>Georgefischeriales</taxon>
        <taxon>Tilletiariaceae</taxon>
        <taxon>Tilletiaria</taxon>
    </lineage>
</organism>
<dbReference type="OMA" id="YATNPPG"/>
<protein>
    <submittedName>
        <fullName evidence="2">Uncharacterized protein</fullName>
    </submittedName>
</protein>
<feature type="compositionally biased region" description="Basic and acidic residues" evidence="1">
    <location>
        <begin position="144"/>
        <end position="158"/>
    </location>
</feature>
<feature type="compositionally biased region" description="Low complexity" evidence="1">
    <location>
        <begin position="12"/>
        <end position="23"/>
    </location>
</feature>